<sequence>MADDELFRREHAPVVFYFHHSIRLPGTRNALTRKIESHGGVVSESDSDADVVLIDKYTVGGDNAIQTVTDRYSLNDRFDIHVEHLSFVQRCINCGHYEHTEPIKRNLGGNLRGRTGFTEKEDEFLIRYLAIKTPTGVGRSGQKLYKHLVQLHDPGPGDYAWVRTHTWQSWRERYVKNKEEMNRRIALVSKELPELEPHHTYEHTLTPVDVQPRRRQRATIRSDEEEEMDDETDGQEAGNENDRPEADAEGSADHNDSEANLKRRHDAEGFPPNKRPRFAEDEDEDEDEGQESDDGYDDANGQPEVEYDADDQEEEGAVEDGGEVPSSQQVEEDVEENSGDEESLFGSSLDFLREVNEFEMTPSINQKGSPEQNPPHKPPALKFPPPREASIALFRDTPSQEPTLSIFGGVGAQPRVKLPARMTVSEVVASTSAAPVPPEVAPRREPSPDVEPPTELLPGTRPPLQLVYEAPYRNTRSRSRSVEPINLPPTRRRRNGRGKGKQKQMDAVEEEEPALQDADLNIPPSDADVNAVAVAVTHDVEDKFAMASENRNADNVISAASADDQEVANMLVDAIHTSVSASERSDGEPRQEHSDEHEPSDQENAPPRAMSTDDEQTLRRINRAVPTSIPDIPSPSALLQTIRPARLDFAAAPLTRQVYNSQVPRPTPFLPSTRNPPLRRPAQLKSPASTTHHSAPLPQLARNILASLPDFPRTGTSARAVKDAAELAEASQPYTPPSGTRASRAKADQRRLLTERSM</sequence>
<feature type="compositionally biased region" description="Acidic residues" evidence="1">
    <location>
        <begin position="280"/>
        <end position="297"/>
    </location>
</feature>
<dbReference type="OrthoDB" id="435460at2759"/>
<dbReference type="CDD" id="cd11655">
    <property type="entry name" value="rap1_myb-like"/>
    <property type="match status" value="1"/>
</dbReference>
<dbReference type="AlphaFoldDB" id="A0A0D7ALP8"/>
<dbReference type="Gene3D" id="1.10.10.60">
    <property type="entry name" value="Homeodomain-like"/>
    <property type="match status" value="1"/>
</dbReference>
<organism evidence="3 4">
    <name type="scientific">Fistulina hepatica ATCC 64428</name>
    <dbReference type="NCBI Taxonomy" id="1128425"/>
    <lineage>
        <taxon>Eukaryota</taxon>
        <taxon>Fungi</taxon>
        <taxon>Dikarya</taxon>
        <taxon>Basidiomycota</taxon>
        <taxon>Agaricomycotina</taxon>
        <taxon>Agaricomycetes</taxon>
        <taxon>Agaricomycetidae</taxon>
        <taxon>Agaricales</taxon>
        <taxon>Fistulinaceae</taxon>
        <taxon>Fistulina</taxon>
    </lineage>
</organism>
<feature type="compositionally biased region" description="Basic and acidic residues" evidence="1">
    <location>
        <begin position="583"/>
        <end position="600"/>
    </location>
</feature>
<feature type="compositionally biased region" description="Basic and acidic residues" evidence="1">
    <location>
        <begin position="745"/>
        <end position="758"/>
    </location>
</feature>
<feature type="compositionally biased region" description="Acidic residues" evidence="1">
    <location>
        <begin position="223"/>
        <end position="234"/>
    </location>
</feature>
<feature type="region of interest" description="Disordered" evidence="1">
    <location>
        <begin position="662"/>
        <end position="696"/>
    </location>
</feature>
<evidence type="ECO:0000256" key="1">
    <source>
        <dbReference type="SAM" id="MobiDB-lite"/>
    </source>
</evidence>
<feature type="region of interest" description="Disordered" evidence="1">
    <location>
        <begin position="198"/>
        <end position="389"/>
    </location>
</feature>
<evidence type="ECO:0000313" key="4">
    <source>
        <dbReference type="Proteomes" id="UP000054144"/>
    </source>
</evidence>
<dbReference type="InterPro" id="IPR015010">
    <property type="entry name" value="TERF2IP_Myb"/>
</dbReference>
<feature type="compositionally biased region" description="Acidic residues" evidence="1">
    <location>
        <begin position="330"/>
        <end position="343"/>
    </location>
</feature>
<dbReference type="EMBL" id="KN881630">
    <property type="protein sequence ID" value="KIY52785.1"/>
    <property type="molecule type" value="Genomic_DNA"/>
</dbReference>
<dbReference type="Pfam" id="PF08914">
    <property type="entry name" value="Myb_Rap1"/>
    <property type="match status" value="1"/>
</dbReference>
<keyword evidence="4" id="KW-1185">Reference proteome</keyword>
<protein>
    <recommendedName>
        <fullName evidence="2">TERF2-interacting telomeric protein 1 Myb domain-containing protein</fullName>
    </recommendedName>
</protein>
<feature type="compositionally biased region" description="Polar residues" evidence="1">
    <location>
        <begin position="662"/>
        <end position="675"/>
    </location>
</feature>
<feature type="region of interest" description="Disordered" evidence="1">
    <location>
        <begin position="709"/>
        <end position="758"/>
    </location>
</feature>
<proteinExistence type="predicted"/>
<reference evidence="3 4" key="1">
    <citation type="journal article" date="2015" name="Fungal Genet. Biol.">
        <title>Evolution of novel wood decay mechanisms in Agaricales revealed by the genome sequences of Fistulina hepatica and Cylindrobasidium torrendii.</title>
        <authorList>
            <person name="Floudas D."/>
            <person name="Held B.W."/>
            <person name="Riley R."/>
            <person name="Nagy L.G."/>
            <person name="Koehler G."/>
            <person name="Ransdell A.S."/>
            <person name="Younus H."/>
            <person name="Chow J."/>
            <person name="Chiniquy J."/>
            <person name="Lipzen A."/>
            <person name="Tritt A."/>
            <person name="Sun H."/>
            <person name="Haridas S."/>
            <person name="LaButti K."/>
            <person name="Ohm R.A."/>
            <person name="Kues U."/>
            <person name="Blanchette R.A."/>
            <person name="Grigoriev I.V."/>
            <person name="Minto R.E."/>
            <person name="Hibbett D.S."/>
        </authorList>
    </citation>
    <scope>NUCLEOTIDE SEQUENCE [LARGE SCALE GENOMIC DNA]</scope>
    <source>
        <strain evidence="3 4">ATCC 64428</strain>
    </source>
</reference>
<dbReference type="SUPFAM" id="SSF46689">
    <property type="entry name" value="Homeodomain-like"/>
    <property type="match status" value="1"/>
</dbReference>
<evidence type="ECO:0000259" key="2">
    <source>
        <dbReference type="Pfam" id="PF08914"/>
    </source>
</evidence>
<feature type="compositionally biased region" description="Polar residues" evidence="1">
    <location>
        <begin position="362"/>
        <end position="371"/>
    </location>
</feature>
<feature type="compositionally biased region" description="Acidic residues" evidence="1">
    <location>
        <begin position="305"/>
        <end position="322"/>
    </location>
</feature>
<feature type="region of interest" description="Disordered" evidence="1">
    <location>
        <begin position="578"/>
        <end position="616"/>
    </location>
</feature>
<dbReference type="Proteomes" id="UP000054144">
    <property type="component" value="Unassembled WGS sequence"/>
</dbReference>
<feature type="region of interest" description="Disordered" evidence="1">
    <location>
        <begin position="429"/>
        <end position="524"/>
    </location>
</feature>
<feature type="compositionally biased region" description="Pro residues" evidence="1">
    <location>
        <begin position="372"/>
        <end position="387"/>
    </location>
</feature>
<accession>A0A0D7ALP8</accession>
<evidence type="ECO:0000313" key="3">
    <source>
        <dbReference type="EMBL" id="KIY52785.1"/>
    </source>
</evidence>
<gene>
    <name evidence="3" type="ORF">FISHEDRAFT_69595</name>
</gene>
<dbReference type="InterPro" id="IPR009057">
    <property type="entry name" value="Homeodomain-like_sf"/>
</dbReference>
<feature type="compositionally biased region" description="Basic residues" evidence="1">
    <location>
        <begin position="490"/>
        <end position="502"/>
    </location>
</feature>
<feature type="domain" description="TERF2-interacting telomeric protein 1 Myb" evidence="2">
    <location>
        <begin position="117"/>
        <end position="178"/>
    </location>
</feature>
<name>A0A0D7ALP8_9AGAR</name>
<feature type="compositionally biased region" description="Basic and acidic residues" evidence="1">
    <location>
        <begin position="240"/>
        <end position="268"/>
    </location>
</feature>